<dbReference type="EMBL" id="JASAOG010000049">
    <property type="protein sequence ID" value="KAK0058264.1"/>
    <property type="molecule type" value="Genomic_DNA"/>
</dbReference>
<evidence type="ECO:0000313" key="2">
    <source>
        <dbReference type="Proteomes" id="UP001233172"/>
    </source>
</evidence>
<reference evidence="1" key="2">
    <citation type="submission" date="2023-04" db="EMBL/GenBank/DDBJ databases">
        <authorList>
            <person name="Bu L."/>
            <person name="Lu L."/>
            <person name="Laidemitt M.R."/>
            <person name="Zhang S.M."/>
            <person name="Mutuku M."/>
            <person name="Mkoji G."/>
            <person name="Steinauer M."/>
            <person name="Loker E.S."/>
        </authorList>
    </citation>
    <scope>NUCLEOTIDE SEQUENCE</scope>
    <source>
        <strain evidence="1">KasaAsao</strain>
        <tissue evidence="1">Whole Snail</tissue>
    </source>
</reference>
<keyword evidence="2" id="KW-1185">Reference proteome</keyword>
<feature type="non-terminal residue" evidence="1">
    <location>
        <position position="182"/>
    </location>
</feature>
<gene>
    <name evidence="1" type="ORF">Bpfe_012265</name>
</gene>
<dbReference type="AlphaFoldDB" id="A0AAD8FCM2"/>
<proteinExistence type="predicted"/>
<comment type="caution">
    <text evidence="1">The sequence shown here is derived from an EMBL/GenBank/DDBJ whole genome shotgun (WGS) entry which is preliminary data.</text>
</comment>
<reference evidence="1" key="1">
    <citation type="journal article" date="2023" name="PLoS Negl. Trop. Dis.">
        <title>A genome sequence for Biomphalaria pfeifferi, the major vector snail for the human-infecting parasite Schistosoma mansoni.</title>
        <authorList>
            <person name="Bu L."/>
            <person name="Lu L."/>
            <person name="Laidemitt M.R."/>
            <person name="Zhang S.M."/>
            <person name="Mutuku M."/>
            <person name="Mkoji G."/>
            <person name="Steinauer M."/>
            <person name="Loker E.S."/>
        </authorList>
    </citation>
    <scope>NUCLEOTIDE SEQUENCE</scope>
    <source>
        <strain evidence="1">KasaAsao</strain>
    </source>
</reference>
<dbReference type="Proteomes" id="UP001233172">
    <property type="component" value="Unassembled WGS sequence"/>
</dbReference>
<name>A0AAD8FCM2_BIOPF</name>
<accession>A0AAD8FCM2</accession>
<organism evidence="1 2">
    <name type="scientific">Biomphalaria pfeifferi</name>
    <name type="common">Bloodfluke planorb</name>
    <name type="synonym">Freshwater snail</name>
    <dbReference type="NCBI Taxonomy" id="112525"/>
    <lineage>
        <taxon>Eukaryota</taxon>
        <taxon>Metazoa</taxon>
        <taxon>Spiralia</taxon>
        <taxon>Lophotrochozoa</taxon>
        <taxon>Mollusca</taxon>
        <taxon>Gastropoda</taxon>
        <taxon>Heterobranchia</taxon>
        <taxon>Euthyneura</taxon>
        <taxon>Panpulmonata</taxon>
        <taxon>Hygrophila</taxon>
        <taxon>Lymnaeoidea</taxon>
        <taxon>Planorbidae</taxon>
        <taxon>Biomphalaria</taxon>
    </lineage>
</organism>
<evidence type="ECO:0000313" key="1">
    <source>
        <dbReference type="EMBL" id="KAK0058264.1"/>
    </source>
</evidence>
<sequence>MCNGYEIDDNTNHKNINSSVKIASAWSVNVYCEHYQVLYHFTSEYEFLLAAANMSECTINILPPLTNLKPKSCGSEDDTFSADTCGDFDLKTTHLCHNLNRRYLKAGPKANIFCHLCSNSSITKRFCVAPTRNPISFPGFSRSRAEVHEPPYSLLLSFKKLAGKGSIDKIICNVLKEWQDLK</sequence>
<protein>
    <submittedName>
        <fullName evidence="1">Uncharacterized protein</fullName>
    </submittedName>
</protein>